<evidence type="ECO:0000313" key="1">
    <source>
        <dbReference type="EMBL" id="QJA94845.1"/>
    </source>
</evidence>
<sequence>MDLNLNLNLYKINRIKIGTGDALQWKSNTPLGWAIRLFAKASDKNKRSLPEYNVNHTSLAIVFHEYDQNRRYTTEALEHGIDLNLLSRRLREYKGEVYWLPLMLKYNYCRPAIGKIALSHMGIDYDYKSLLRQTYSRVRPDRKKLFCSEHYFIAVRAGFNMNGVELLDSIEKAPRPCDIPDLGIFGKPVRIK</sequence>
<dbReference type="EMBL" id="MT143265">
    <property type="protein sequence ID" value="QJA94845.1"/>
    <property type="molecule type" value="Genomic_DNA"/>
</dbReference>
<proteinExistence type="predicted"/>
<accession>A0A6M3LQ84</accession>
<dbReference type="AlphaFoldDB" id="A0A6M3LQ84"/>
<gene>
    <name evidence="1" type="ORF">MM415B03718_0007</name>
</gene>
<dbReference type="Gene3D" id="3.90.1720.10">
    <property type="entry name" value="endopeptidase domain like (from Nostoc punctiforme)"/>
    <property type="match status" value="1"/>
</dbReference>
<reference evidence="1" key="1">
    <citation type="submission" date="2020-03" db="EMBL/GenBank/DDBJ databases">
        <title>The deep terrestrial virosphere.</title>
        <authorList>
            <person name="Holmfeldt K."/>
            <person name="Nilsson E."/>
            <person name="Simone D."/>
            <person name="Lopez-Fernandez M."/>
            <person name="Wu X."/>
            <person name="de Brujin I."/>
            <person name="Lundin D."/>
            <person name="Andersson A."/>
            <person name="Bertilsson S."/>
            <person name="Dopson M."/>
        </authorList>
    </citation>
    <scope>NUCLEOTIDE SEQUENCE</scope>
    <source>
        <strain evidence="1">MM415B03718</strain>
    </source>
</reference>
<organism evidence="1">
    <name type="scientific">viral metagenome</name>
    <dbReference type="NCBI Taxonomy" id="1070528"/>
    <lineage>
        <taxon>unclassified sequences</taxon>
        <taxon>metagenomes</taxon>
        <taxon>organismal metagenomes</taxon>
    </lineage>
</organism>
<protein>
    <submittedName>
        <fullName evidence="1">Uncharacterized protein</fullName>
    </submittedName>
</protein>
<name>A0A6M3LQ84_9ZZZZ</name>